<dbReference type="EMBL" id="JAQNDM010000002">
    <property type="protein sequence ID" value="MDC0708885.1"/>
    <property type="molecule type" value="Genomic_DNA"/>
</dbReference>
<evidence type="ECO:0000313" key="4">
    <source>
        <dbReference type="Proteomes" id="UP001221838"/>
    </source>
</evidence>
<dbReference type="PANTHER" id="PTHR33393">
    <property type="entry name" value="POLYGLUTAMINE SYNTHESIS ACCESSORY PROTEIN RV0574C-RELATED"/>
    <property type="match status" value="1"/>
</dbReference>
<dbReference type="InterPro" id="IPR029052">
    <property type="entry name" value="Metallo-depent_PP-like"/>
</dbReference>
<accession>A0ABT5D5D7</accession>
<dbReference type="RefSeq" id="WP_272136967.1">
    <property type="nucleotide sequence ID" value="NZ_JAQNDM010000002.1"/>
</dbReference>
<keyword evidence="4" id="KW-1185">Reference proteome</keyword>
<feature type="domain" description="Capsule synthesis protein CapA" evidence="2">
    <location>
        <begin position="47"/>
        <end position="281"/>
    </location>
</feature>
<proteinExistence type="inferred from homology"/>
<dbReference type="InterPro" id="IPR019079">
    <property type="entry name" value="Capsule_synth_CapA"/>
</dbReference>
<comment type="caution">
    <text evidence="3">The sequence shown here is derived from an EMBL/GenBank/DDBJ whole genome shotgun (WGS) entry which is preliminary data.</text>
</comment>
<reference evidence="3 4" key="1">
    <citation type="submission" date="2022-11" db="EMBL/GenBank/DDBJ databases">
        <title>Minimal conservation of predation-associated metabolite biosynthetic gene clusters underscores biosynthetic potential of Myxococcota including descriptions for ten novel species: Archangium lansinium sp. nov., Myxococcus landrumus sp. nov., Nannocystis bai.</title>
        <authorList>
            <person name="Ahearne A."/>
            <person name="Stevens C."/>
            <person name="Dowd S."/>
        </authorList>
    </citation>
    <scope>NUCLEOTIDE SEQUENCE [LARGE SCALE GENOMIC DNA]</scope>
    <source>
        <strain evidence="3 4">NCWAL01</strain>
    </source>
</reference>
<dbReference type="SMART" id="SM00854">
    <property type="entry name" value="PGA_cap"/>
    <property type="match status" value="1"/>
</dbReference>
<protein>
    <submittedName>
        <fullName evidence="3">CapA family protein</fullName>
    </submittedName>
</protein>
<evidence type="ECO:0000259" key="2">
    <source>
        <dbReference type="SMART" id="SM00854"/>
    </source>
</evidence>
<dbReference type="Proteomes" id="UP001221838">
    <property type="component" value="Unassembled WGS sequence"/>
</dbReference>
<comment type="similarity">
    <text evidence="1">Belongs to the CapA family.</text>
</comment>
<evidence type="ECO:0000256" key="1">
    <source>
        <dbReference type="ARBA" id="ARBA00005662"/>
    </source>
</evidence>
<dbReference type="Pfam" id="PF09587">
    <property type="entry name" value="PGA_cap"/>
    <property type="match status" value="1"/>
</dbReference>
<dbReference type="SUPFAM" id="SSF56300">
    <property type="entry name" value="Metallo-dependent phosphatases"/>
    <property type="match status" value="1"/>
</dbReference>
<gene>
    <name evidence="3" type="ORF">POL68_10445</name>
</gene>
<evidence type="ECO:0000313" key="3">
    <source>
        <dbReference type="EMBL" id="MDC0708885.1"/>
    </source>
</evidence>
<dbReference type="Gene3D" id="3.60.21.10">
    <property type="match status" value="1"/>
</dbReference>
<dbReference type="InterPro" id="IPR052169">
    <property type="entry name" value="CW_Biosynth-Accessory"/>
</dbReference>
<sequence length="357" mass="40840">MPSPYPWHYTLRWPLYFYRPSIWNRTRIGTRPLEHSFFPHEDDAPLRLLFLGDIMSLHGDRISRLDPALTKLLSEADLVIGNCEAPVMRRPLSPVSRNGFVFNMSHEYLRGIVEQFEVKPGRLMLSVANNHTFDQGEAGYVSTQECFAELGIQPLGLWNGGTSPISRVEVRGMAVGVAAWTQWMNIEPERADPGVWRQSHVKDLDAEELKRRHALDLVVAFPHWEYEFQHFPHPSTREFARHLNARQFKLIVGCHPHVVQPMEWFDGGLCAYSIGNFCGLGVAWSVKLVSLLEVRVGTQGEFRGKVVGYRLHPFIQYHEGERISLLPLDKTPAVQRSAWEQRLGLVYAPPQQRSQAA</sequence>
<name>A0ABT5D5D7_9BACT</name>
<dbReference type="PANTHER" id="PTHR33393:SF11">
    <property type="entry name" value="POLYGLUTAMINE SYNTHESIS ACCESSORY PROTEIN RV0574C-RELATED"/>
    <property type="match status" value="1"/>
</dbReference>
<organism evidence="3 4">
    <name type="scientific">Stigmatella ashevillensis</name>
    <dbReference type="NCBI Taxonomy" id="2995309"/>
    <lineage>
        <taxon>Bacteria</taxon>
        <taxon>Pseudomonadati</taxon>
        <taxon>Myxococcota</taxon>
        <taxon>Myxococcia</taxon>
        <taxon>Myxococcales</taxon>
        <taxon>Cystobacterineae</taxon>
        <taxon>Archangiaceae</taxon>
        <taxon>Stigmatella</taxon>
    </lineage>
</organism>